<organism evidence="2 3">
    <name type="scientific">Rickenella mellea</name>
    <dbReference type="NCBI Taxonomy" id="50990"/>
    <lineage>
        <taxon>Eukaryota</taxon>
        <taxon>Fungi</taxon>
        <taxon>Dikarya</taxon>
        <taxon>Basidiomycota</taxon>
        <taxon>Agaricomycotina</taxon>
        <taxon>Agaricomycetes</taxon>
        <taxon>Hymenochaetales</taxon>
        <taxon>Rickenellaceae</taxon>
        <taxon>Rickenella</taxon>
    </lineage>
</organism>
<dbReference type="GO" id="GO:0030544">
    <property type="term" value="F:Hsp70 protein binding"/>
    <property type="evidence" value="ECO:0007669"/>
    <property type="project" value="TreeGrafter"/>
</dbReference>
<dbReference type="InterPro" id="IPR052972">
    <property type="entry name" value="Sacsin_chaperone_reg"/>
</dbReference>
<accession>A0A4Y7PJD5</accession>
<dbReference type="STRING" id="50990.A0A4Y7PJD5"/>
<dbReference type="InterPro" id="IPR036890">
    <property type="entry name" value="HATPase_C_sf"/>
</dbReference>
<dbReference type="InterPro" id="IPR058210">
    <property type="entry name" value="SACS/Nov_dom"/>
</dbReference>
<name>A0A4Y7PJD5_9AGAM</name>
<dbReference type="SUPFAM" id="SSF54695">
    <property type="entry name" value="POZ domain"/>
    <property type="match status" value="1"/>
</dbReference>
<dbReference type="PROSITE" id="PS50097">
    <property type="entry name" value="BTB"/>
    <property type="match status" value="1"/>
</dbReference>
<dbReference type="Pfam" id="PF25794">
    <property type="entry name" value="SACS"/>
    <property type="match status" value="2"/>
</dbReference>
<feature type="domain" description="BTB" evidence="1">
    <location>
        <begin position="1210"/>
        <end position="1285"/>
    </location>
</feature>
<dbReference type="EMBL" id="ML170279">
    <property type="protein sequence ID" value="TDL15335.1"/>
    <property type="molecule type" value="Genomic_DNA"/>
</dbReference>
<dbReference type="SUPFAM" id="SSF55874">
    <property type="entry name" value="ATPase domain of HSP90 chaperone/DNA topoisomerase II/histidine kinase"/>
    <property type="match status" value="1"/>
</dbReference>
<dbReference type="PANTHER" id="PTHR15600:SF42">
    <property type="entry name" value="SACSIN"/>
    <property type="match status" value="1"/>
</dbReference>
<dbReference type="SMART" id="SM00225">
    <property type="entry name" value="BTB"/>
    <property type="match status" value="1"/>
</dbReference>
<dbReference type="OrthoDB" id="1262810at2759"/>
<dbReference type="InterPro" id="IPR011333">
    <property type="entry name" value="SKP1/BTB/POZ_sf"/>
</dbReference>
<proteinExistence type="predicted"/>
<evidence type="ECO:0000313" key="3">
    <source>
        <dbReference type="Proteomes" id="UP000294933"/>
    </source>
</evidence>
<keyword evidence="3" id="KW-1185">Reference proteome</keyword>
<dbReference type="CDD" id="cd18186">
    <property type="entry name" value="BTB_POZ_ZBTB_KLHL-like"/>
    <property type="match status" value="1"/>
</dbReference>
<evidence type="ECO:0000259" key="1">
    <source>
        <dbReference type="PROSITE" id="PS50097"/>
    </source>
</evidence>
<dbReference type="VEuPathDB" id="FungiDB:BD410DRAFT_845281"/>
<evidence type="ECO:0000313" key="2">
    <source>
        <dbReference type="EMBL" id="TDL15335.1"/>
    </source>
</evidence>
<dbReference type="Proteomes" id="UP000294933">
    <property type="component" value="Unassembled WGS sequence"/>
</dbReference>
<dbReference type="Gene3D" id="3.30.710.10">
    <property type="entry name" value="Potassium Channel Kv1.1, Chain A"/>
    <property type="match status" value="1"/>
</dbReference>
<dbReference type="InterPro" id="IPR000210">
    <property type="entry name" value="BTB/POZ_dom"/>
</dbReference>
<sequence length="1368" mass="154974">MAYQIEYASNEWIANADDANASQVSLLLDERTFRGSKLLTPTMKEFQECPSLVIHNDSVFTKDDFAGLAQIGVGGKGALPDKIGRFGLGALSFYHFTEVLSNFFLPTVIEGLHLAFAANQLPMIVSADSVLFLDPSQNYLPHDKGPQQQRLNGIKMTLESCRLLYIDQLKPLDGIFQFSISQSHYNGTIFRLPLRNASQAKASKISEKSFSAVDVHSIFTAFYSHATQSLFFSKLRCIQALHRGPAGRLLQLWRITGQREISETDGLSTTTLQLQLEFGTETNKEKWLVTCSREEVFPHQFVPLIKKHRLSAPSLAMALRLSVPPNISMPKSRLFATLPLPIETSLPVHLHSSWILSSDRRSIQYDAADASGTKPLDSMYNEYLLTELCPPLYFETLAAIVRIHPNLAYQFWPTETVDNISAALTKSFYGNFTSTPHSICRTVTNVWKAPSDCQFNTSKNSAVRDLLTLLRHATFVCDLPKFDRTLVDWDTLKTDNAREVAELLRHNQGVVCSILSKTTISNHTLRDVLKYLVEGEQSFAGIPLLQLKSGEMRIFEQSQRLIFASNCDDISQLFGTDRVVGPAIPTSGSTLEYLTNANLNVRKLNLAGVRYLLETCNDAIVPAPQKTILIFTKRRRLWYKSVLTFLHKLTCVQWSDIANIPLIPTMNGGLVVSLEYAKKREVLRGSLMRQWNCPVNPVDGLGVTIIDDIDLPFLKSELPHMDELTALLHALRSTPHPMSDFNHHIEEEKWKELAQWIIRRLTQPSVSRLPYEDLDALTLLPIFSGTRGQEPWKYTAARNLLMLPRNVTALNLRAVLQYLPSNSSLFAMHSASLKAILNTSILQYCALELTSERFINLLSIPSEILASDDDHYLTLLHLFVTLHSGVYHGRLIPNEHRQLQVPGSLYDHRVQFFARVLEGHPEFFIHERFRDLAIMDAFVKLGVRRSVGSCELLACAIILDQDSNNDVDVRERARRFWSHFNSGLASSITQQLSFAQVSHLRFIPARPERHAQNHLARFAKWLPSVISPEQAVLRQHSSIAWTHRATIVDEPSAILIAIMPRLGLPTVSEVVAHLVVLATEIAPKHPLDMQLFADVRDTYNWLNSNLNGAKHLLEDYSDALLWLNVDDPDESWVWRSAKQLVFGMSFDDEGDEFYDAKDFLYAFKPLLLAAGANEFVHLKLRDKHDDTSKPTHLEIMRDGFNRLRRDGHLFDIQFNVKGEVFKAHKILLAAVVKHFTDAFKAGFRESGVSAWEDELLEYSLPENTSSFAIRSFLEYIYNGSFPVPECDESEEASLTLEGLLDLLDLAHMWEIPDLLFQVQIMIVNRKLVRVETWDYIIERAEKFEANDLVAACIQTKNNNAWASSNRDL</sequence>
<dbReference type="PANTHER" id="PTHR15600">
    <property type="entry name" value="SACSIN"/>
    <property type="match status" value="1"/>
</dbReference>
<dbReference type="Pfam" id="PF00651">
    <property type="entry name" value="BTB"/>
    <property type="match status" value="1"/>
</dbReference>
<gene>
    <name evidence="2" type="ORF">BD410DRAFT_845281</name>
</gene>
<protein>
    <recommendedName>
        <fullName evidence="1">BTB domain-containing protein</fullName>
    </recommendedName>
</protein>
<reference evidence="2 3" key="1">
    <citation type="submission" date="2018-06" db="EMBL/GenBank/DDBJ databases">
        <title>A transcriptomic atlas of mushroom development highlights an independent origin of complex multicellularity.</title>
        <authorList>
            <consortium name="DOE Joint Genome Institute"/>
            <person name="Krizsan K."/>
            <person name="Almasi E."/>
            <person name="Merenyi Z."/>
            <person name="Sahu N."/>
            <person name="Viragh M."/>
            <person name="Koszo T."/>
            <person name="Mondo S."/>
            <person name="Kiss B."/>
            <person name="Balint B."/>
            <person name="Kues U."/>
            <person name="Barry K."/>
            <person name="Hegedus J.C."/>
            <person name="Henrissat B."/>
            <person name="Johnson J."/>
            <person name="Lipzen A."/>
            <person name="Ohm R."/>
            <person name="Nagy I."/>
            <person name="Pangilinan J."/>
            <person name="Yan J."/>
            <person name="Xiong Y."/>
            <person name="Grigoriev I.V."/>
            <person name="Hibbett D.S."/>
            <person name="Nagy L.G."/>
        </authorList>
    </citation>
    <scope>NUCLEOTIDE SEQUENCE [LARGE SCALE GENOMIC DNA]</scope>
    <source>
        <strain evidence="2 3">SZMC22713</strain>
    </source>
</reference>